<sequence length="105" mass="11508">MRRFIVLSLVLGIEVMSTICGYMGDTERLEVMGFSDTRRFRTSLEDGEDGRASERIDCQAVKCTQEDSSTYNLQGCGTCTDPGYCQLPATALPGVLPGQSRTPMD</sequence>
<reference evidence="3" key="1">
    <citation type="journal article" date="2011" name="Proc. Natl. Acad. Sci. U.S.A.">
        <title>Obligate biotrophy features unraveled by the genomic analysis of rust fungi.</title>
        <authorList>
            <person name="Duplessis S."/>
            <person name="Cuomo C.A."/>
            <person name="Lin Y.-C."/>
            <person name="Aerts A."/>
            <person name="Tisserant E."/>
            <person name="Veneault-Fourrey C."/>
            <person name="Joly D.L."/>
            <person name="Hacquard S."/>
            <person name="Amselem J."/>
            <person name="Cantarel B.L."/>
            <person name="Chiu R."/>
            <person name="Coutinho P.M."/>
            <person name="Feau N."/>
            <person name="Field M."/>
            <person name="Frey P."/>
            <person name="Gelhaye E."/>
            <person name="Goldberg J."/>
            <person name="Grabherr M.G."/>
            <person name="Kodira C.D."/>
            <person name="Kohler A."/>
            <person name="Kuees U."/>
            <person name="Lindquist E.A."/>
            <person name="Lucas S.M."/>
            <person name="Mago R."/>
            <person name="Mauceli E."/>
            <person name="Morin E."/>
            <person name="Murat C."/>
            <person name="Pangilinan J.L."/>
            <person name="Park R."/>
            <person name="Pearson M."/>
            <person name="Quesneville H."/>
            <person name="Rouhier N."/>
            <person name="Sakthikumar S."/>
            <person name="Salamov A.A."/>
            <person name="Schmutz J."/>
            <person name="Selles B."/>
            <person name="Shapiro H."/>
            <person name="Tanguay P."/>
            <person name="Tuskan G.A."/>
            <person name="Henrissat B."/>
            <person name="Van de Peer Y."/>
            <person name="Rouze P."/>
            <person name="Ellis J.G."/>
            <person name="Dodds P.N."/>
            <person name="Schein J.E."/>
            <person name="Zhong S."/>
            <person name="Hamelin R.C."/>
            <person name="Grigoriev I.V."/>
            <person name="Szabo L.J."/>
            <person name="Martin F."/>
        </authorList>
    </citation>
    <scope>NUCLEOTIDE SEQUENCE [LARGE SCALE GENOMIC DNA]</scope>
    <source>
        <strain evidence="3">98AG31 / pathotype 3-4-7</strain>
    </source>
</reference>
<evidence type="ECO:0000313" key="2">
    <source>
        <dbReference type="EMBL" id="EGF99922.1"/>
    </source>
</evidence>
<dbReference type="AlphaFoldDB" id="F4S612"/>
<keyword evidence="3" id="KW-1185">Reference proteome</keyword>
<dbReference type="RefSeq" id="XP_007416882.1">
    <property type="nucleotide sequence ID" value="XM_007416820.1"/>
</dbReference>
<name>F4S612_MELLP</name>
<dbReference type="VEuPathDB" id="FungiDB:MELLADRAFT_112294"/>
<dbReference type="Proteomes" id="UP000001072">
    <property type="component" value="Unassembled WGS sequence"/>
</dbReference>
<gene>
    <name evidence="2" type="ORF">MELLADRAFT_112294</name>
</gene>
<evidence type="ECO:0000313" key="3">
    <source>
        <dbReference type="Proteomes" id="UP000001072"/>
    </source>
</evidence>
<dbReference type="InParanoid" id="F4S612"/>
<feature type="signal peptide" evidence="1">
    <location>
        <begin position="1"/>
        <end position="20"/>
    </location>
</feature>
<dbReference type="EMBL" id="GL883153">
    <property type="protein sequence ID" value="EGF99922.1"/>
    <property type="molecule type" value="Genomic_DNA"/>
</dbReference>
<dbReference type="KEGG" id="mlr:MELLADRAFT_112294"/>
<accession>F4S612</accession>
<keyword evidence="1" id="KW-0732">Signal</keyword>
<dbReference type="GeneID" id="18924631"/>
<protein>
    <submittedName>
        <fullName evidence="2">Secreted protein</fullName>
    </submittedName>
</protein>
<evidence type="ECO:0000256" key="1">
    <source>
        <dbReference type="SAM" id="SignalP"/>
    </source>
</evidence>
<organism evidence="3">
    <name type="scientific">Melampsora larici-populina (strain 98AG31 / pathotype 3-4-7)</name>
    <name type="common">Poplar leaf rust fungus</name>
    <dbReference type="NCBI Taxonomy" id="747676"/>
    <lineage>
        <taxon>Eukaryota</taxon>
        <taxon>Fungi</taxon>
        <taxon>Dikarya</taxon>
        <taxon>Basidiomycota</taxon>
        <taxon>Pucciniomycotina</taxon>
        <taxon>Pucciniomycetes</taxon>
        <taxon>Pucciniales</taxon>
        <taxon>Melampsoraceae</taxon>
        <taxon>Melampsora</taxon>
    </lineage>
</organism>
<dbReference type="HOGENOM" id="CLU_183185_0_0_1"/>
<feature type="chain" id="PRO_5003315848" evidence="1">
    <location>
        <begin position="21"/>
        <end position="105"/>
    </location>
</feature>
<proteinExistence type="predicted"/>